<dbReference type="WBParaSite" id="SMUV_0000095101-mRNA-1">
    <property type="protein sequence ID" value="SMUV_0000095101-mRNA-1"/>
    <property type="gene ID" value="SMUV_0000095101"/>
</dbReference>
<evidence type="ECO:0000256" key="2">
    <source>
        <dbReference type="SAM" id="SignalP"/>
    </source>
</evidence>
<dbReference type="AlphaFoldDB" id="A0A0N5A9Z0"/>
<reference evidence="4" key="1">
    <citation type="submission" date="2017-02" db="UniProtKB">
        <authorList>
            <consortium name="WormBaseParasite"/>
        </authorList>
    </citation>
    <scope>IDENTIFICATION</scope>
</reference>
<feature type="compositionally biased region" description="Acidic residues" evidence="1">
    <location>
        <begin position="138"/>
        <end position="148"/>
    </location>
</feature>
<organism evidence="3 4">
    <name type="scientific">Syphacia muris</name>
    <dbReference type="NCBI Taxonomy" id="451379"/>
    <lineage>
        <taxon>Eukaryota</taxon>
        <taxon>Metazoa</taxon>
        <taxon>Ecdysozoa</taxon>
        <taxon>Nematoda</taxon>
        <taxon>Chromadorea</taxon>
        <taxon>Rhabditida</taxon>
        <taxon>Spirurina</taxon>
        <taxon>Oxyuridomorpha</taxon>
        <taxon>Oxyuroidea</taxon>
        <taxon>Oxyuridae</taxon>
        <taxon>Syphacia</taxon>
    </lineage>
</organism>
<feature type="chain" id="PRO_5005892881" evidence="2">
    <location>
        <begin position="18"/>
        <end position="187"/>
    </location>
</feature>
<feature type="signal peptide" evidence="2">
    <location>
        <begin position="1"/>
        <end position="17"/>
    </location>
</feature>
<accession>A0A0N5A9Z0</accession>
<sequence length="187" mass="20596">MKPLSLLIFLYITVGYSASICRHSPLCYLQKQLTEAWINCSEAAPSEMSSDSANDSLPLIAVITQQQSSVEYNRENKSLLIVDNITLSGSNESSVTTTALIAAQFTNMSKISLLELSTPFGSRKANKKKSSAEASNETADESFDDSSSEESSRRLKTVYIYLKEKTTDDEQISASVNIILLQQYILS</sequence>
<proteinExistence type="predicted"/>
<keyword evidence="2" id="KW-0732">Signal</keyword>
<keyword evidence="3" id="KW-1185">Reference proteome</keyword>
<dbReference type="Proteomes" id="UP000046393">
    <property type="component" value="Unplaced"/>
</dbReference>
<evidence type="ECO:0000313" key="3">
    <source>
        <dbReference type="Proteomes" id="UP000046393"/>
    </source>
</evidence>
<protein>
    <submittedName>
        <fullName evidence="4">Secreted protein</fullName>
    </submittedName>
</protein>
<evidence type="ECO:0000256" key="1">
    <source>
        <dbReference type="SAM" id="MobiDB-lite"/>
    </source>
</evidence>
<feature type="region of interest" description="Disordered" evidence="1">
    <location>
        <begin position="122"/>
        <end position="151"/>
    </location>
</feature>
<evidence type="ECO:0000313" key="4">
    <source>
        <dbReference type="WBParaSite" id="SMUV_0000095101-mRNA-1"/>
    </source>
</evidence>
<name>A0A0N5A9Z0_9BILA</name>